<sequence>MVASTAVAPQPDNDVKSGGPEDFISLDLLSSEGEEEEEEGEEAEDDNSTSGQLAGKKRRQRDSDDDDEDGADGSKRQSNSTSYRKCYNGVPVPPWLVGAHRLGHGKRPDISDMLNEEVERFTAYISPTPEEHQMRQWVIERMQRVLDNMHLPEITPAAKCFGSFETQMYLPTSDIDMTVMLYEKKTMRVSDDYSYKEAVQRFLYSLASHMRKSGFCTNCQVIARARVPIIKTNERISGIAVDISVNADSGMKSAAVQRSLSENTYPGALRPIVLAIKQFLYQRSMNEVYTGGMGSYAITLLVVSLLQMHPRIRSGGLEVSKNLGVILVEFFELYGKRFNYDNTCVGVLEQGQYLCKRRKGFFNPTQPYLLSIEDPCDPSNDVTKGTHGINRIKQTFGGAYDLLNNAIFAYHQTRKFGKPVNDTLRDIAGINAPGTNNANSSAPNKKRVRAGDGRSRIPDPDDALTFNSDPWAPVSFLSSILHIDSRAIAKRSHLVRTFNEGTMQKELGVQYMPQLVNLLPQTAGASNGHHQTSKSDNSGTTVPSGTAQEQISRMVFDFAGNGANHLKQAALSSRNSSTPIVVESDGELPEDSNAEIVYSDDSYVSSEDD</sequence>
<dbReference type="Proteomes" id="UP001140094">
    <property type="component" value="Unassembled WGS sequence"/>
</dbReference>
<evidence type="ECO:0000259" key="7">
    <source>
        <dbReference type="Pfam" id="PF22600"/>
    </source>
</evidence>
<feature type="compositionally biased region" description="Basic and acidic residues" evidence="5">
    <location>
        <begin position="449"/>
        <end position="458"/>
    </location>
</feature>
<dbReference type="AlphaFoldDB" id="A0A9W8HZF8"/>
<dbReference type="GO" id="GO:0005730">
    <property type="term" value="C:nucleolus"/>
    <property type="evidence" value="ECO:0007669"/>
    <property type="project" value="TreeGrafter"/>
</dbReference>
<feature type="compositionally biased region" description="Polar residues" evidence="5">
    <location>
        <begin position="570"/>
        <end position="579"/>
    </location>
</feature>
<feature type="compositionally biased region" description="Low complexity" evidence="5">
    <location>
        <begin position="597"/>
        <end position="609"/>
    </location>
</feature>
<dbReference type="GO" id="GO:0003729">
    <property type="term" value="F:mRNA binding"/>
    <property type="evidence" value="ECO:0007669"/>
    <property type="project" value="TreeGrafter"/>
</dbReference>
<keyword evidence="3" id="KW-0479">Metal-binding</keyword>
<evidence type="ECO:0000256" key="5">
    <source>
        <dbReference type="SAM" id="MobiDB-lite"/>
    </source>
</evidence>
<dbReference type="GO" id="GO:1990817">
    <property type="term" value="F:poly(A) RNA polymerase activity"/>
    <property type="evidence" value="ECO:0007669"/>
    <property type="project" value="UniProtKB-EC"/>
</dbReference>
<keyword evidence="9" id="KW-1185">Reference proteome</keyword>
<accession>A0A9W8HZF8</accession>
<dbReference type="OrthoDB" id="273917at2759"/>
<dbReference type="SUPFAM" id="SSF81631">
    <property type="entry name" value="PAP/OAS1 substrate-binding domain"/>
    <property type="match status" value="1"/>
</dbReference>
<dbReference type="CDD" id="cd05402">
    <property type="entry name" value="NT_PAP_TUTase"/>
    <property type="match status" value="1"/>
</dbReference>
<dbReference type="GO" id="GO:0046872">
    <property type="term" value="F:metal ion binding"/>
    <property type="evidence" value="ECO:0007669"/>
    <property type="project" value="UniProtKB-KW"/>
</dbReference>
<dbReference type="Gene3D" id="1.10.1410.10">
    <property type="match status" value="1"/>
</dbReference>
<dbReference type="GO" id="GO:0031499">
    <property type="term" value="C:TRAMP complex"/>
    <property type="evidence" value="ECO:0007669"/>
    <property type="project" value="TreeGrafter"/>
</dbReference>
<evidence type="ECO:0000256" key="4">
    <source>
        <dbReference type="ARBA" id="ARBA00022842"/>
    </source>
</evidence>
<feature type="region of interest" description="Disordered" evidence="5">
    <location>
        <begin position="522"/>
        <end position="547"/>
    </location>
</feature>
<feature type="region of interest" description="Disordered" evidence="5">
    <location>
        <begin position="1"/>
        <end position="85"/>
    </location>
</feature>
<organism evidence="8 9">
    <name type="scientific">Coemansia guatemalensis</name>
    <dbReference type="NCBI Taxonomy" id="2761395"/>
    <lineage>
        <taxon>Eukaryota</taxon>
        <taxon>Fungi</taxon>
        <taxon>Fungi incertae sedis</taxon>
        <taxon>Zoopagomycota</taxon>
        <taxon>Kickxellomycotina</taxon>
        <taxon>Kickxellomycetes</taxon>
        <taxon>Kickxellales</taxon>
        <taxon>Kickxellaceae</taxon>
        <taxon>Coemansia</taxon>
    </lineage>
</organism>
<keyword evidence="4" id="KW-0460">Magnesium</keyword>
<dbReference type="EMBL" id="JANBUO010000473">
    <property type="protein sequence ID" value="KAJ2803853.1"/>
    <property type="molecule type" value="Genomic_DNA"/>
</dbReference>
<comment type="similarity">
    <text evidence="1">Belongs to the DNA polymerase type-B-like family.</text>
</comment>
<feature type="domain" description="Poly(A) RNA polymerase mitochondrial-like central palm" evidence="7">
    <location>
        <begin position="114"/>
        <end position="253"/>
    </location>
</feature>
<dbReference type="GO" id="GO:0010605">
    <property type="term" value="P:negative regulation of macromolecule metabolic process"/>
    <property type="evidence" value="ECO:0007669"/>
    <property type="project" value="UniProtKB-ARBA"/>
</dbReference>
<feature type="compositionally biased region" description="Acidic residues" evidence="5">
    <location>
        <begin position="32"/>
        <end position="47"/>
    </location>
</feature>
<evidence type="ECO:0000259" key="6">
    <source>
        <dbReference type="Pfam" id="PF03828"/>
    </source>
</evidence>
<feature type="region of interest" description="Disordered" evidence="5">
    <location>
        <begin position="570"/>
        <end position="609"/>
    </location>
</feature>
<reference evidence="8" key="1">
    <citation type="submission" date="2022-07" db="EMBL/GenBank/DDBJ databases">
        <title>Phylogenomic reconstructions and comparative analyses of Kickxellomycotina fungi.</title>
        <authorList>
            <person name="Reynolds N.K."/>
            <person name="Stajich J.E."/>
            <person name="Barry K."/>
            <person name="Grigoriev I.V."/>
            <person name="Crous P."/>
            <person name="Smith M.E."/>
        </authorList>
    </citation>
    <scope>NUCLEOTIDE SEQUENCE</scope>
    <source>
        <strain evidence="8">NRRL 1565</strain>
    </source>
</reference>
<dbReference type="PANTHER" id="PTHR23092">
    <property type="entry name" value="POLY(A) RNA POLYMERASE"/>
    <property type="match status" value="1"/>
</dbReference>
<dbReference type="InterPro" id="IPR054708">
    <property type="entry name" value="MTPAP-like_central"/>
</dbReference>
<evidence type="ECO:0000256" key="2">
    <source>
        <dbReference type="ARBA" id="ARBA00012388"/>
    </source>
</evidence>
<evidence type="ECO:0000256" key="3">
    <source>
        <dbReference type="ARBA" id="ARBA00022723"/>
    </source>
</evidence>
<feature type="compositionally biased region" description="Acidic residues" evidence="5">
    <location>
        <begin position="584"/>
        <end position="593"/>
    </location>
</feature>
<evidence type="ECO:0000313" key="9">
    <source>
        <dbReference type="Proteomes" id="UP001140094"/>
    </source>
</evidence>
<dbReference type="Pfam" id="PF03828">
    <property type="entry name" value="PAP_assoc"/>
    <property type="match status" value="1"/>
</dbReference>
<feature type="domain" description="PAP-associated" evidence="6">
    <location>
        <begin position="322"/>
        <end position="380"/>
    </location>
</feature>
<evidence type="ECO:0000256" key="1">
    <source>
        <dbReference type="ARBA" id="ARBA00008593"/>
    </source>
</evidence>
<dbReference type="InterPro" id="IPR045862">
    <property type="entry name" value="Trf4-like"/>
</dbReference>
<name>A0A9W8HZF8_9FUNG</name>
<dbReference type="GO" id="GO:0043634">
    <property type="term" value="P:polyadenylation-dependent ncRNA catabolic process"/>
    <property type="evidence" value="ECO:0007669"/>
    <property type="project" value="TreeGrafter"/>
</dbReference>
<dbReference type="PANTHER" id="PTHR23092:SF15">
    <property type="entry name" value="INACTIVE NON-CANONICAL POLY(A) RNA POLYMERASE PROTEIN TRF4-2-RELATED"/>
    <property type="match status" value="1"/>
</dbReference>
<dbReference type="GO" id="GO:0031123">
    <property type="term" value="P:RNA 3'-end processing"/>
    <property type="evidence" value="ECO:0007669"/>
    <property type="project" value="TreeGrafter"/>
</dbReference>
<comment type="caution">
    <text evidence="8">The sequence shown here is derived from an EMBL/GenBank/DDBJ whole genome shotgun (WGS) entry which is preliminary data.</text>
</comment>
<dbReference type="InterPro" id="IPR043519">
    <property type="entry name" value="NT_sf"/>
</dbReference>
<dbReference type="Pfam" id="PF22600">
    <property type="entry name" value="MTPAP-like_central"/>
    <property type="match status" value="1"/>
</dbReference>
<proteinExistence type="inferred from homology"/>
<gene>
    <name evidence="8" type="ORF">H4R20_002729</name>
</gene>
<dbReference type="Gene3D" id="3.30.460.10">
    <property type="entry name" value="Beta Polymerase, domain 2"/>
    <property type="match status" value="1"/>
</dbReference>
<dbReference type="InterPro" id="IPR002058">
    <property type="entry name" value="PAP_assoc"/>
</dbReference>
<dbReference type="SUPFAM" id="SSF81301">
    <property type="entry name" value="Nucleotidyltransferase"/>
    <property type="match status" value="1"/>
</dbReference>
<feature type="compositionally biased region" description="Polar residues" evidence="5">
    <location>
        <begin position="433"/>
        <end position="443"/>
    </location>
</feature>
<evidence type="ECO:0000313" key="8">
    <source>
        <dbReference type="EMBL" id="KAJ2803853.1"/>
    </source>
</evidence>
<dbReference type="EC" id="2.7.7.19" evidence="2"/>
<protein>
    <recommendedName>
        <fullName evidence="2">polynucleotide adenylyltransferase</fullName>
        <ecNumber evidence="2">2.7.7.19</ecNumber>
    </recommendedName>
</protein>
<feature type="region of interest" description="Disordered" evidence="5">
    <location>
        <begin position="431"/>
        <end position="458"/>
    </location>
</feature>